<organism evidence="1 2">
    <name type="scientific">Fibrisoma limi BUZ 3</name>
    <dbReference type="NCBI Taxonomy" id="1185876"/>
    <lineage>
        <taxon>Bacteria</taxon>
        <taxon>Pseudomonadati</taxon>
        <taxon>Bacteroidota</taxon>
        <taxon>Cytophagia</taxon>
        <taxon>Cytophagales</taxon>
        <taxon>Spirosomataceae</taxon>
        <taxon>Fibrisoma</taxon>
    </lineage>
</organism>
<comment type="caution">
    <text evidence="1">The sequence shown here is derived from an EMBL/GenBank/DDBJ whole genome shotgun (WGS) entry which is preliminary data.</text>
</comment>
<dbReference type="AlphaFoldDB" id="I2GRA0"/>
<gene>
    <name evidence="1" type="ORF">BN8_05763</name>
</gene>
<protein>
    <submittedName>
        <fullName evidence="1">Uncharacterized protein</fullName>
    </submittedName>
</protein>
<sequence>MPRPDELVLVADETFDFSTGKALRAKGFSVIAIAETFPSIADTQVL</sequence>
<evidence type="ECO:0000313" key="1">
    <source>
        <dbReference type="EMBL" id="CCH56428.1"/>
    </source>
</evidence>
<reference evidence="1 2" key="1">
    <citation type="journal article" date="2012" name="J. Bacteriol.">
        <title>Genome Sequence of the Filamentous Bacterium Fibrisoma limi BUZ 3T.</title>
        <authorList>
            <person name="Filippini M."/>
            <person name="Qi W."/>
            <person name="Jaenicke S."/>
            <person name="Goesmann A."/>
            <person name="Smits T.H."/>
            <person name="Bagheri H.C."/>
        </authorList>
    </citation>
    <scope>NUCLEOTIDE SEQUENCE [LARGE SCALE GENOMIC DNA]</scope>
    <source>
        <strain evidence="2">BUZ 3T</strain>
    </source>
</reference>
<proteinExistence type="predicted"/>
<name>I2GRA0_9BACT</name>
<dbReference type="Proteomes" id="UP000009309">
    <property type="component" value="Unassembled WGS sequence"/>
</dbReference>
<keyword evidence="2" id="KW-1185">Reference proteome</keyword>
<dbReference type="STRING" id="1185876.BN8_05763"/>
<evidence type="ECO:0000313" key="2">
    <source>
        <dbReference type="Proteomes" id="UP000009309"/>
    </source>
</evidence>
<accession>I2GRA0</accession>
<dbReference type="EMBL" id="CAIT01000009">
    <property type="protein sequence ID" value="CCH56428.1"/>
    <property type="molecule type" value="Genomic_DNA"/>
</dbReference>